<dbReference type="Gene3D" id="3.40.50.1820">
    <property type="entry name" value="alpha/beta hydrolase"/>
    <property type="match status" value="1"/>
</dbReference>
<gene>
    <name evidence="1" type="ORF">ML462_06870</name>
</gene>
<dbReference type="EMBL" id="JAKVTV010000002">
    <property type="protein sequence ID" value="MCH4822892.1"/>
    <property type="molecule type" value="Genomic_DNA"/>
</dbReference>
<dbReference type="InterPro" id="IPR029058">
    <property type="entry name" value="AB_hydrolase_fold"/>
</dbReference>
<reference evidence="1" key="1">
    <citation type="submission" date="2022-03" db="EMBL/GenBank/DDBJ databases">
        <title>Gramella crocea sp. nov., isolated from activated sludge of a seafood processing plant.</title>
        <authorList>
            <person name="Zhang X."/>
        </authorList>
    </citation>
    <scope>NUCLEOTIDE SEQUENCE</scope>
    <source>
        <strain evidence="1">YJ019</strain>
    </source>
</reference>
<comment type="caution">
    <text evidence="1">The sequence shown here is derived from an EMBL/GenBank/DDBJ whole genome shotgun (WGS) entry which is preliminary data.</text>
</comment>
<accession>A0A9X1V1Y6</accession>
<dbReference type="RefSeq" id="WP_240713064.1">
    <property type="nucleotide sequence ID" value="NZ_JAKVTV010000002.1"/>
</dbReference>
<dbReference type="AlphaFoldDB" id="A0A9X1V1Y6"/>
<dbReference type="SUPFAM" id="SSF53474">
    <property type="entry name" value="alpha/beta-Hydrolases"/>
    <property type="match status" value="1"/>
</dbReference>
<keyword evidence="2" id="KW-1185">Reference proteome</keyword>
<protein>
    <submittedName>
        <fullName evidence="1">Alpha/beta hydrolase</fullName>
    </submittedName>
</protein>
<dbReference type="GO" id="GO:0016787">
    <property type="term" value="F:hydrolase activity"/>
    <property type="evidence" value="ECO:0007669"/>
    <property type="project" value="UniProtKB-KW"/>
</dbReference>
<dbReference type="Proteomes" id="UP001139226">
    <property type="component" value="Unassembled WGS sequence"/>
</dbReference>
<proteinExistence type="predicted"/>
<keyword evidence="1" id="KW-0378">Hydrolase</keyword>
<name>A0A9X1V1Y6_9FLAO</name>
<organism evidence="1 2">
    <name type="scientific">Christiangramia lutea</name>
    <dbReference type="NCBI Taxonomy" id="1607951"/>
    <lineage>
        <taxon>Bacteria</taxon>
        <taxon>Pseudomonadati</taxon>
        <taxon>Bacteroidota</taxon>
        <taxon>Flavobacteriia</taxon>
        <taxon>Flavobacteriales</taxon>
        <taxon>Flavobacteriaceae</taxon>
        <taxon>Christiangramia</taxon>
    </lineage>
</organism>
<evidence type="ECO:0000313" key="2">
    <source>
        <dbReference type="Proteomes" id="UP001139226"/>
    </source>
</evidence>
<evidence type="ECO:0000313" key="1">
    <source>
        <dbReference type="EMBL" id="MCH4822892.1"/>
    </source>
</evidence>
<sequence length="236" mass="27459">MKQEDERIHVYFMPGMAADQAIFQNILLPGEKFDVHFLKWELPDIGETLEDYAKRMLKEIKHEKPVLIGVSFGGVIVQEMAKHVDLKRLIIISSVKCTDELPPHMKFASKTGLFRLIPTGLADYVDYFEKVAVGDFLKTRAKLYKQYISITDKNYLNWAIRNMVNWKCSKPDENVIHIHGDKDEVFPVKYINGAIKIRGGTHIMIINRFKWFNEHLPDLIEYGRLKKKGKVNKLIK</sequence>